<sequence length="690" mass="72919">MTTPDDEFEKLLAEAFAPGEVELSSSRPEADGESQAVSAPDDEFEKLLCEALDPGEIELSSAQRSKLLAAFATVGAAPDASEAAELEEFTALLGEALDPGEIAFEDEQRRELIRQMTGAAAGDNLTAWALGEMPSAERERLERRMEVNASLREEALSYGRICTRLSEAMPAIARPGWWERNRLRHVVFGAPRRSGWVAAAAAVALLLTLLPRTQQGGSNVVQQDNKAVPHIEPTPRPVEPVAPVAVRKDDPQPAENPQPTVVAHAVPAPRPVAPAPLPVSQSPDLLPLEVPAVGDEAAYAFAAPAISPVIPSRVAEAVPAGSRFAEMPEVGANAGIGSSVAEVVSSDAGLTAPFMDSGIPGEMMLAANDSGQRLIGSGDPEISPGGSIPIIKPEAGSVSLANIQPYILPGLLGGAASGRPEISEGQGNRTISADFRLLDLGLSAGNSVEAESWSASAAMTWQLTPEWQAELSFGGIDSRLDVDGFGDVDITGAAFGGSLDWKKDGYHAALAYEIGVFDQELRRFGSGMVFPADQDATVHRLSFWFTREFEAGAWKHGPVLGIDGSFGSLDAYQEIGGVAMGGRDFSSVTTLLGWQTWGRFDTAAGPVFPNFVAGWRHRPIVPDSAIFQSSAGQGFAIEPQVPGRDSLLLEGGIRWLPGDGAVFFDLTGSGEWRDGGESDKRLLLEVGISF</sequence>
<dbReference type="EMBL" id="JAPDDT010000010">
    <property type="protein sequence ID" value="MCW1924839.1"/>
    <property type="molecule type" value="Genomic_DNA"/>
</dbReference>
<reference evidence="3 4" key="1">
    <citation type="submission" date="2022-10" db="EMBL/GenBank/DDBJ databases">
        <title>Luteolibacter arcticus strain CCTCC AB 2014275, whole genome shotgun sequencing project.</title>
        <authorList>
            <person name="Zhao G."/>
            <person name="Shen L."/>
        </authorList>
    </citation>
    <scope>NUCLEOTIDE SEQUENCE [LARGE SCALE GENOMIC DNA]</scope>
    <source>
        <strain evidence="3 4">CCTCC AB 2014275</strain>
    </source>
</reference>
<dbReference type="Proteomes" id="UP001320876">
    <property type="component" value="Unassembled WGS sequence"/>
</dbReference>
<dbReference type="PROSITE" id="PS51208">
    <property type="entry name" value="AUTOTRANSPORTER"/>
    <property type="match status" value="1"/>
</dbReference>
<comment type="caution">
    <text evidence="3">The sequence shown here is derived from an EMBL/GenBank/DDBJ whole genome shotgun (WGS) entry which is preliminary data.</text>
</comment>
<gene>
    <name evidence="3" type="ORF">OKA05_19905</name>
</gene>
<accession>A0ABT3GMU6</accession>
<feature type="region of interest" description="Disordered" evidence="1">
    <location>
        <begin position="19"/>
        <end position="42"/>
    </location>
</feature>
<evidence type="ECO:0000313" key="3">
    <source>
        <dbReference type="EMBL" id="MCW1924839.1"/>
    </source>
</evidence>
<dbReference type="InterPro" id="IPR036709">
    <property type="entry name" value="Autotransporte_beta_dom_sf"/>
</dbReference>
<proteinExistence type="predicted"/>
<dbReference type="InterPro" id="IPR005546">
    <property type="entry name" value="Autotransporte_beta"/>
</dbReference>
<evidence type="ECO:0000259" key="2">
    <source>
        <dbReference type="PROSITE" id="PS51208"/>
    </source>
</evidence>
<organism evidence="3 4">
    <name type="scientific">Luteolibacter arcticus</name>
    <dbReference type="NCBI Taxonomy" id="1581411"/>
    <lineage>
        <taxon>Bacteria</taxon>
        <taxon>Pseudomonadati</taxon>
        <taxon>Verrucomicrobiota</taxon>
        <taxon>Verrucomicrobiia</taxon>
        <taxon>Verrucomicrobiales</taxon>
        <taxon>Verrucomicrobiaceae</taxon>
        <taxon>Luteolibacter</taxon>
    </lineage>
</organism>
<feature type="domain" description="Autotransporter" evidence="2">
    <location>
        <begin position="409"/>
        <end position="690"/>
    </location>
</feature>
<dbReference type="Pfam" id="PF03797">
    <property type="entry name" value="Autotransporter"/>
    <property type="match status" value="1"/>
</dbReference>
<protein>
    <submittedName>
        <fullName evidence="3">Autotransporter domain-containing protein</fullName>
    </submittedName>
</protein>
<evidence type="ECO:0000313" key="4">
    <source>
        <dbReference type="Proteomes" id="UP001320876"/>
    </source>
</evidence>
<dbReference type="SUPFAM" id="SSF103515">
    <property type="entry name" value="Autotransporter"/>
    <property type="match status" value="1"/>
</dbReference>
<evidence type="ECO:0000256" key="1">
    <source>
        <dbReference type="SAM" id="MobiDB-lite"/>
    </source>
</evidence>
<dbReference type="Gene3D" id="2.40.128.130">
    <property type="entry name" value="Autotransporter beta-domain"/>
    <property type="match status" value="1"/>
</dbReference>
<name>A0ABT3GMU6_9BACT</name>
<keyword evidence="4" id="KW-1185">Reference proteome</keyword>
<dbReference type="RefSeq" id="WP_264488948.1">
    <property type="nucleotide sequence ID" value="NZ_JAPDDT010000010.1"/>
</dbReference>